<dbReference type="InterPro" id="IPR026960">
    <property type="entry name" value="RVT-Znf"/>
</dbReference>
<dbReference type="Pfam" id="PF13966">
    <property type="entry name" value="zf-RVT"/>
    <property type="match status" value="1"/>
</dbReference>
<organism evidence="2 3">
    <name type="scientific">Trifolium pratense</name>
    <name type="common">Red clover</name>
    <dbReference type="NCBI Taxonomy" id="57577"/>
    <lineage>
        <taxon>Eukaryota</taxon>
        <taxon>Viridiplantae</taxon>
        <taxon>Streptophyta</taxon>
        <taxon>Embryophyta</taxon>
        <taxon>Tracheophyta</taxon>
        <taxon>Spermatophyta</taxon>
        <taxon>Magnoliopsida</taxon>
        <taxon>eudicotyledons</taxon>
        <taxon>Gunneridae</taxon>
        <taxon>Pentapetalae</taxon>
        <taxon>rosids</taxon>
        <taxon>fabids</taxon>
        <taxon>Fabales</taxon>
        <taxon>Fabaceae</taxon>
        <taxon>Papilionoideae</taxon>
        <taxon>50 kb inversion clade</taxon>
        <taxon>NPAAA clade</taxon>
        <taxon>Hologalegina</taxon>
        <taxon>IRL clade</taxon>
        <taxon>Trifolieae</taxon>
        <taxon>Trifolium</taxon>
    </lineage>
</organism>
<accession>A0A2K3NK53</accession>
<evidence type="ECO:0000313" key="2">
    <source>
        <dbReference type="EMBL" id="PNY03426.1"/>
    </source>
</evidence>
<protein>
    <recommendedName>
        <fullName evidence="1">Reverse transcriptase zinc-binding domain-containing protein</fullName>
    </recommendedName>
</protein>
<name>A0A2K3NK53_TRIPR</name>
<dbReference type="EMBL" id="ASHM01022612">
    <property type="protein sequence ID" value="PNY03426.1"/>
    <property type="molecule type" value="Genomic_DNA"/>
</dbReference>
<reference evidence="2 3" key="2">
    <citation type="journal article" date="2017" name="Front. Plant Sci.">
        <title>Gene Classification and Mining of Molecular Markers Useful in Red Clover (Trifolium pratense) Breeding.</title>
        <authorList>
            <person name="Istvanek J."/>
            <person name="Dluhosova J."/>
            <person name="Dluhos P."/>
            <person name="Patkova L."/>
            <person name="Nedelnik J."/>
            <person name="Repkova J."/>
        </authorList>
    </citation>
    <scope>NUCLEOTIDE SEQUENCE [LARGE SCALE GENOMIC DNA]</scope>
    <source>
        <strain evidence="3">cv. Tatra</strain>
        <tissue evidence="2">Young leaves</tissue>
    </source>
</reference>
<evidence type="ECO:0000259" key="1">
    <source>
        <dbReference type="Pfam" id="PF13966"/>
    </source>
</evidence>
<gene>
    <name evidence="2" type="ORF">L195_g026756</name>
</gene>
<comment type="caution">
    <text evidence="2">The sequence shown here is derived from an EMBL/GenBank/DDBJ whole genome shotgun (WGS) entry which is preliminary data.</text>
</comment>
<sequence>MKIISSRNNNCPLSDDALVMELIDVETKQWKRDDGAYSVRLAYHVICDEKERSLPGPSVTRKNKVWKEIWKAPVPNKIKNFMWRLTKSRHEVTLRTTLGIEIC</sequence>
<feature type="domain" description="Reverse transcriptase zinc-binding" evidence="1">
    <location>
        <begin position="37"/>
        <end position="93"/>
    </location>
</feature>
<proteinExistence type="predicted"/>
<evidence type="ECO:0000313" key="3">
    <source>
        <dbReference type="Proteomes" id="UP000236291"/>
    </source>
</evidence>
<dbReference type="AlphaFoldDB" id="A0A2K3NK53"/>
<dbReference type="Proteomes" id="UP000236291">
    <property type="component" value="Unassembled WGS sequence"/>
</dbReference>
<reference evidence="2 3" key="1">
    <citation type="journal article" date="2014" name="Am. J. Bot.">
        <title>Genome assembly and annotation for red clover (Trifolium pratense; Fabaceae).</title>
        <authorList>
            <person name="Istvanek J."/>
            <person name="Jaros M."/>
            <person name="Krenek A."/>
            <person name="Repkova J."/>
        </authorList>
    </citation>
    <scope>NUCLEOTIDE SEQUENCE [LARGE SCALE GENOMIC DNA]</scope>
    <source>
        <strain evidence="3">cv. Tatra</strain>
        <tissue evidence="2">Young leaves</tissue>
    </source>
</reference>